<dbReference type="Proteomes" id="UP001056120">
    <property type="component" value="Linkage Group LG23"/>
</dbReference>
<name>A0ACB9B3K4_9ASTR</name>
<evidence type="ECO:0000313" key="2">
    <source>
        <dbReference type="Proteomes" id="UP001056120"/>
    </source>
</evidence>
<organism evidence="1 2">
    <name type="scientific">Smallanthus sonchifolius</name>
    <dbReference type="NCBI Taxonomy" id="185202"/>
    <lineage>
        <taxon>Eukaryota</taxon>
        <taxon>Viridiplantae</taxon>
        <taxon>Streptophyta</taxon>
        <taxon>Embryophyta</taxon>
        <taxon>Tracheophyta</taxon>
        <taxon>Spermatophyta</taxon>
        <taxon>Magnoliopsida</taxon>
        <taxon>eudicotyledons</taxon>
        <taxon>Gunneridae</taxon>
        <taxon>Pentapetalae</taxon>
        <taxon>asterids</taxon>
        <taxon>campanulids</taxon>
        <taxon>Asterales</taxon>
        <taxon>Asteraceae</taxon>
        <taxon>Asteroideae</taxon>
        <taxon>Heliantheae alliance</taxon>
        <taxon>Millerieae</taxon>
        <taxon>Smallanthus</taxon>
    </lineage>
</organism>
<evidence type="ECO:0000313" key="1">
    <source>
        <dbReference type="EMBL" id="KAI3717089.1"/>
    </source>
</evidence>
<keyword evidence="2" id="KW-1185">Reference proteome</keyword>
<dbReference type="EMBL" id="CM042040">
    <property type="protein sequence ID" value="KAI3717089.1"/>
    <property type="molecule type" value="Genomic_DNA"/>
</dbReference>
<gene>
    <name evidence="1" type="ORF">L1987_68443</name>
</gene>
<proteinExistence type="predicted"/>
<reference evidence="1 2" key="2">
    <citation type="journal article" date="2022" name="Mol. Ecol. Resour.">
        <title>The genomes of chicory, endive, great burdock and yacon provide insights into Asteraceae paleo-polyploidization history and plant inulin production.</title>
        <authorList>
            <person name="Fan W."/>
            <person name="Wang S."/>
            <person name="Wang H."/>
            <person name="Wang A."/>
            <person name="Jiang F."/>
            <person name="Liu H."/>
            <person name="Zhao H."/>
            <person name="Xu D."/>
            <person name="Zhang Y."/>
        </authorList>
    </citation>
    <scope>NUCLEOTIDE SEQUENCE [LARGE SCALE GENOMIC DNA]</scope>
    <source>
        <strain evidence="2">cv. Yunnan</strain>
        <tissue evidence="1">Leaves</tissue>
    </source>
</reference>
<reference evidence="2" key="1">
    <citation type="journal article" date="2022" name="Mol. Ecol. Resour.">
        <title>The genomes of chicory, endive, great burdock and yacon provide insights into Asteraceae palaeo-polyploidization history and plant inulin production.</title>
        <authorList>
            <person name="Fan W."/>
            <person name="Wang S."/>
            <person name="Wang H."/>
            <person name="Wang A."/>
            <person name="Jiang F."/>
            <person name="Liu H."/>
            <person name="Zhao H."/>
            <person name="Xu D."/>
            <person name="Zhang Y."/>
        </authorList>
    </citation>
    <scope>NUCLEOTIDE SEQUENCE [LARGE SCALE GENOMIC DNA]</scope>
    <source>
        <strain evidence="2">cv. Yunnan</strain>
    </source>
</reference>
<accession>A0ACB9B3K4</accession>
<comment type="caution">
    <text evidence="1">The sequence shown here is derived from an EMBL/GenBank/DDBJ whole genome shotgun (WGS) entry which is preliminary data.</text>
</comment>
<sequence>MSSVKPDFILVHAALIMIMVAVVGIIVFTYSGTLRHQSIANRITSADKGIEKKVVEALPKSAYDSDRRKISTGDCVICLMEYADGDKIRVLPECGHGFHVGCIEKWLGLQSSCPSCRRKLIG</sequence>
<protein>
    <submittedName>
        <fullName evidence="1">Uncharacterized protein</fullName>
    </submittedName>
</protein>